<evidence type="ECO:0000313" key="2">
    <source>
        <dbReference type="Proteomes" id="UP000295807"/>
    </source>
</evidence>
<reference evidence="1 2" key="1">
    <citation type="submission" date="2019-03" db="EMBL/GenBank/DDBJ databases">
        <title>Genomic Encyclopedia of Type Strains, Phase IV (KMG-IV): sequencing the most valuable type-strain genomes for metagenomic binning, comparative biology and taxonomic classification.</title>
        <authorList>
            <person name="Goeker M."/>
        </authorList>
    </citation>
    <scope>NUCLEOTIDE SEQUENCE [LARGE SCALE GENOMIC DNA]</scope>
    <source>
        <strain evidence="1 2">DSM 21100</strain>
    </source>
</reference>
<name>A0A4R3KW30_9SPHI</name>
<dbReference type="EMBL" id="SMAD01000001">
    <property type="protein sequence ID" value="TCS89939.1"/>
    <property type="molecule type" value="Genomic_DNA"/>
</dbReference>
<organism evidence="1 2">
    <name type="scientific">Anseongella ginsenosidimutans</name>
    <dbReference type="NCBI Taxonomy" id="496056"/>
    <lineage>
        <taxon>Bacteria</taxon>
        <taxon>Pseudomonadati</taxon>
        <taxon>Bacteroidota</taxon>
        <taxon>Sphingobacteriia</taxon>
        <taxon>Sphingobacteriales</taxon>
        <taxon>Sphingobacteriaceae</taxon>
        <taxon>Anseongella</taxon>
    </lineage>
</organism>
<proteinExistence type="predicted"/>
<dbReference type="Proteomes" id="UP000295807">
    <property type="component" value="Unassembled WGS sequence"/>
</dbReference>
<keyword evidence="2" id="KW-1185">Reference proteome</keyword>
<evidence type="ECO:0000313" key="1">
    <source>
        <dbReference type="EMBL" id="TCS89939.1"/>
    </source>
</evidence>
<dbReference type="RefSeq" id="WP_132127415.1">
    <property type="nucleotide sequence ID" value="NZ_CP042432.1"/>
</dbReference>
<comment type="caution">
    <text evidence="1">The sequence shown here is derived from an EMBL/GenBank/DDBJ whole genome shotgun (WGS) entry which is preliminary data.</text>
</comment>
<accession>A0A4R3KW30</accession>
<gene>
    <name evidence="1" type="ORF">EDD80_101136</name>
</gene>
<protein>
    <submittedName>
        <fullName evidence="1">Uncharacterized protein</fullName>
    </submittedName>
</protein>
<dbReference type="AlphaFoldDB" id="A0A4R3KW30"/>
<sequence>MESLINCEGLELIEEAEAMDIAGGRGFAYDVGRVFRFIGIAAVYGVPSALTDAASTSWSCNC</sequence>